<name>A0A7R9PGA1_TIMGE</name>
<evidence type="ECO:0000256" key="2">
    <source>
        <dbReference type="SAM" id="MobiDB-lite"/>
    </source>
</evidence>
<gene>
    <name evidence="4" type="ORF">TGEB3V08_LOCUS14</name>
</gene>
<evidence type="ECO:0000259" key="3">
    <source>
        <dbReference type="PROSITE" id="PS50041"/>
    </source>
</evidence>
<proteinExistence type="predicted"/>
<dbReference type="CDD" id="cd00037">
    <property type="entry name" value="CLECT"/>
    <property type="match status" value="1"/>
</dbReference>
<dbReference type="InterPro" id="IPR018378">
    <property type="entry name" value="C-type_lectin_CS"/>
</dbReference>
<dbReference type="PROSITE" id="PS00615">
    <property type="entry name" value="C_TYPE_LECTIN_1"/>
    <property type="match status" value="1"/>
</dbReference>
<evidence type="ECO:0000256" key="1">
    <source>
        <dbReference type="ARBA" id="ARBA00023157"/>
    </source>
</evidence>
<dbReference type="InterPro" id="IPR050111">
    <property type="entry name" value="C-type_lectin/snaclec_domain"/>
</dbReference>
<dbReference type="InterPro" id="IPR001304">
    <property type="entry name" value="C-type_lectin-like"/>
</dbReference>
<feature type="domain" description="C-type lectin" evidence="3">
    <location>
        <begin position="93"/>
        <end position="222"/>
    </location>
</feature>
<reference evidence="4" key="1">
    <citation type="submission" date="2020-11" db="EMBL/GenBank/DDBJ databases">
        <authorList>
            <person name="Tran Van P."/>
        </authorList>
    </citation>
    <scope>NUCLEOTIDE SEQUENCE</scope>
</reference>
<keyword evidence="1" id="KW-1015">Disulfide bond</keyword>
<feature type="compositionally biased region" description="Basic and acidic residues" evidence="2">
    <location>
        <begin position="22"/>
        <end position="38"/>
    </location>
</feature>
<dbReference type="PROSITE" id="PS50041">
    <property type="entry name" value="C_TYPE_LECTIN_2"/>
    <property type="match status" value="1"/>
</dbReference>
<dbReference type="Gene3D" id="3.10.100.10">
    <property type="entry name" value="Mannose-Binding Protein A, subunit A"/>
    <property type="match status" value="1"/>
</dbReference>
<sequence>MGCSDLDEEISTTITEANVSGRKGEEKGEGHIKFDHGGSDSAEELEAGPFEVDVEHDSAVCDGRETVKMVASITAPPRLAGRGYRLFPGVGYYKLHAEAKKWDDARRACTEEGAHLAIVNSEEESKALQKLLESEAKTSFALIGFHDLFTEGAFVTIFVLKCYMTNFSPTGQPLKDSGFYRWSSAKEPNNSGQEPGEDCGSIHKNGGLNDFNCNAHLPFICELPQ</sequence>
<dbReference type="InterPro" id="IPR016187">
    <property type="entry name" value="CTDL_fold"/>
</dbReference>
<dbReference type="InterPro" id="IPR016186">
    <property type="entry name" value="C-type_lectin-like/link_sf"/>
</dbReference>
<dbReference type="SMART" id="SM00034">
    <property type="entry name" value="CLECT"/>
    <property type="match status" value="1"/>
</dbReference>
<accession>A0A7R9PGA1</accession>
<dbReference type="Pfam" id="PF00059">
    <property type="entry name" value="Lectin_C"/>
    <property type="match status" value="1"/>
</dbReference>
<organism evidence="4">
    <name type="scientific">Timema genevievae</name>
    <name type="common">Walking stick</name>
    <dbReference type="NCBI Taxonomy" id="629358"/>
    <lineage>
        <taxon>Eukaryota</taxon>
        <taxon>Metazoa</taxon>
        <taxon>Ecdysozoa</taxon>
        <taxon>Arthropoda</taxon>
        <taxon>Hexapoda</taxon>
        <taxon>Insecta</taxon>
        <taxon>Pterygota</taxon>
        <taxon>Neoptera</taxon>
        <taxon>Polyneoptera</taxon>
        <taxon>Phasmatodea</taxon>
        <taxon>Timematodea</taxon>
        <taxon>Timematoidea</taxon>
        <taxon>Timematidae</taxon>
        <taxon>Timema</taxon>
    </lineage>
</organism>
<dbReference type="EMBL" id="OE839101">
    <property type="protein sequence ID" value="CAD7585496.1"/>
    <property type="molecule type" value="Genomic_DNA"/>
</dbReference>
<dbReference type="AlphaFoldDB" id="A0A7R9PGA1"/>
<dbReference type="SUPFAM" id="SSF56436">
    <property type="entry name" value="C-type lectin-like"/>
    <property type="match status" value="1"/>
</dbReference>
<protein>
    <recommendedName>
        <fullName evidence="3">C-type lectin domain-containing protein</fullName>
    </recommendedName>
</protein>
<feature type="region of interest" description="Disordered" evidence="2">
    <location>
        <begin position="19"/>
        <end position="44"/>
    </location>
</feature>
<dbReference type="PANTHER" id="PTHR22803">
    <property type="entry name" value="MANNOSE, PHOSPHOLIPASE, LECTIN RECEPTOR RELATED"/>
    <property type="match status" value="1"/>
</dbReference>
<evidence type="ECO:0000313" key="4">
    <source>
        <dbReference type="EMBL" id="CAD7585496.1"/>
    </source>
</evidence>